<protein>
    <submittedName>
        <fullName evidence="3">Class I SAM-dependent methyltransferase</fullName>
    </submittedName>
</protein>
<feature type="domain" description="Methyltransferase type 11" evidence="2">
    <location>
        <begin position="92"/>
        <end position="141"/>
    </location>
</feature>
<reference evidence="3" key="1">
    <citation type="submission" date="2019-09" db="EMBL/GenBank/DDBJ databases">
        <authorList>
            <person name="Li J."/>
        </authorList>
    </citation>
    <scope>NUCLEOTIDE SEQUENCE [LARGE SCALE GENOMIC DNA]</scope>
    <source>
        <strain evidence="3">JCM 14732</strain>
    </source>
</reference>
<keyword evidence="3" id="KW-0489">Methyltransferase</keyword>
<dbReference type="GO" id="GO:0008757">
    <property type="term" value="F:S-adenosylmethionine-dependent methyltransferase activity"/>
    <property type="evidence" value="ECO:0007669"/>
    <property type="project" value="InterPro"/>
</dbReference>
<sequence length="267" mass="29686">MPSRVPAYVEGMPSSRAAEMNGSDTPEAYRPPLAPTGSLRKMNDSPEDRTAKWLVGDRLACVLHIGDTSLAYQLAEQGHEVVVAGDDVTASRHEDIQYVRSRGERLPFLASAFDVVIAPELRDAPTALAEYARVLRPDGLLSTISQRYDDAIPWMRKLREITGDRGAAATPVDTFSASGLFHEPETHEFGTWEKLDLPGLMRFAESTRHPSVPESALAQVRDLFLSYGAQTGFLRLRHETFCVRAKVDKSSMEQEMEPPDTLLLDFR</sequence>
<dbReference type="OrthoDB" id="9797252at2"/>
<comment type="caution">
    <text evidence="3">The sequence shown here is derived from an EMBL/GenBank/DDBJ whole genome shotgun (WGS) entry which is preliminary data.</text>
</comment>
<dbReference type="InterPro" id="IPR013216">
    <property type="entry name" value="Methyltransf_11"/>
</dbReference>
<organism evidence="3 4">
    <name type="scientific">Aeromicrobium ginsengisoli</name>
    <dbReference type="NCBI Taxonomy" id="363867"/>
    <lineage>
        <taxon>Bacteria</taxon>
        <taxon>Bacillati</taxon>
        <taxon>Actinomycetota</taxon>
        <taxon>Actinomycetes</taxon>
        <taxon>Propionibacteriales</taxon>
        <taxon>Nocardioidaceae</taxon>
        <taxon>Aeromicrobium</taxon>
    </lineage>
</organism>
<evidence type="ECO:0000313" key="3">
    <source>
        <dbReference type="EMBL" id="KAA1396085.1"/>
    </source>
</evidence>
<keyword evidence="4" id="KW-1185">Reference proteome</keyword>
<keyword evidence="3" id="KW-0808">Transferase</keyword>
<dbReference type="GO" id="GO:0032259">
    <property type="term" value="P:methylation"/>
    <property type="evidence" value="ECO:0007669"/>
    <property type="project" value="UniProtKB-KW"/>
</dbReference>
<evidence type="ECO:0000259" key="2">
    <source>
        <dbReference type="Pfam" id="PF08241"/>
    </source>
</evidence>
<dbReference type="InterPro" id="IPR029063">
    <property type="entry name" value="SAM-dependent_MTases_sf"/>
</dbReference>
<gene>
    <name evidence="3" type="ORF">ESP70_018360</name>
</gene>
<evidence type="ECO:0000313" key="4">
    <source>
        <dbReference type="Proteomes" id="UP000380867"/>
    </source>
</evidence>
<dbReference type="EMBL" id="SDPQ02000003">
    <property type="protein sequence ID" value="KAA1396085.1"/>
    <property type="molecule type" value="Genomic_DNA"/>
</dbReference>
<dbReference type="SUPFAM" id="SSF53335">
    <property type="entry name" value="S-adenosyl-L-methionine-dependent methyltransferases"/>
    <property type="match status" value="1"/>
</dbReference>
<dbReference type="Gene3D" id="3.40.50.150">
    <property type="entry name" value="Vaccinia Virus protein VP39"/>
    <property type="match status" value="1"/>
</dbReference>
<dbReference type="Proteomes" id="UP000380867">
    <property type="component" value="Unassembled WGS sequence"/>
</dbReference>
<feature type="region of interest" description="Disordered" evidence="1">
    <location>
        <begin position="1"/>
        <end position="45"/>
    </location>
</feature>
<dbReference type="Pfam" id="PF08241">
    <property type="entry name" value="Methyltransf_11"/>
    <property type="match status" value="1"/>
</dbReference>
<name>A0A5M4FCR8_9ACTN</name>
<proteinExistence type="predicted"/>
<evidence type="ECO:0000256" key="1">
    <source>
        <dbReference type="SAM" id="MobiDB-lite"/>
    </source>
</evidence>
<accession>A0A5M4FCR8</accession>
<dbReference type="AlphaFoldDB" id="A0A5M4FCR8"/>